<name>A0AAV7K3W8_9METZ</name>
<dbReference type="SUPFAM" id="SSF56796">
    <property type="entry name" value="Dehydroquinate synthase-like"/>
    <property type="match status" value="1"/>
</dbReference>
<evidence type="ECO:0000259" key="9">
    <source>
        <dbReference type="Pfam" id="PF00465"/>
    </source>
</evidence>
<organism evidence="11 12">
    <name type="scientific">Oopsacas minuta</name>
    <dbReference type="NCBI Taxonomy" id="111878"/>
    <lineage>
        <taxon>Eukaryota</taxon>
        <taxon>Metazoa</taxon>
        <taxon>Porifera</taxon>
        <taxon>Hexactinellida</taxon>
        <taxon>Hexasterophora</taxon>
        <taxon>Lyssacinosida</taxon>
        <taxon>Leucopsacidae</taxon>
        <taxon>Oopsacas</taxon>
    </lineage>
</organism>
<dbReference type="InterPro" id="IPR056798">
    <property type="entry name" value="ADH_Fe_C"/>
</dbReference>
<comment type="similarity">
    <text evidence="3">Belongs to the iron-containing alcohol dehydrogenase family. Hydroxyacid-oxoacid transhydrogenase subfamily.</text>
</comment>
<dbReference type="PROSITE" id="PS00913">
    <property type="entry name" value="ADH_IRON_1"/>
    <property type="match status" value="1"/>
</dbReference>
<evidence type="ECO:0000256" key="2">
    <source>
        <dbReference type="ARBA" id="ARBA00004173"/>
    </source>
</evidence>
<dbReference type="AlphaFoldDB" id="A0AAV7K3W8"/>
<evidence type="ECO:0000256" key="8">
    <source>
        <dbReference type="ARBA" id="ARBA00049496"/>
    </source>
</evidence>
<keyword evidence="12" id="KW-1185">Reference proteome</keyword>
<feature type="domain" description="Fe-containing alcohol dehydrogenase-like C-terminal" evidence="10">
    <location>
        <begin position="289"/>
        <end position="477"/>
    </location>
</feature>
<evidence type="ECO:0000259" key="10">
    <source>
        <dbReference type="Pfam" id="PF25137"/>
    </source>
</evidence>
<evidence type="ECO:0000256" key="1">
    <source>
        <dbReference type="ARBA" id="ARBA00000813"/>
    </source>
</evidence>
<dbReference type="GO" id="GO:0047988">
    <property type="term" value="F:hydroxyacid-oxoacid transhydrogenase activity"/>
    <property type="evidence" value="ECO:0007669"/>
    <property type="project" value="UniProtKB-EC"/>
</dbReference>
<keyword evidence="5" id="KW-0809">Transit peptide</keyword>
<dbReference type="Pfam" id="PF25137">
    <property type="entry name" value="ADH_Fe_C"/>
    <property type="match status" value="1"/>
</dbReference>
<keyword evidence="6" id="KW-0560">Oxidoreductase</keyword>
<comment type="catalytic activity">
    <reaction evidence="8">
        <text>4-hydroxybutanoate + 2-oxoglutarate = (R)-2-hydroxyglutarate + succinate semialdehyde</text>
        <dbReference type="Rhea" id="RHEA:24734"/>
        <dbReference type="ChEBI" id="CHEBI:15801"/>
        <dbReference type="ChEBI" id="CHEBI:16724"/>
        <dbReference type="ChEBI" id="CHEBI:16810"/>
        <dbReference type="ChEBI" id="CHEBI:57706"/>
        <dbReference type="EC" id="1.1.99.24"/>
    </reaction>
</comment>
<evidence type="ECO:0000313" key="12">
    <source>
        <dbReference type="Proteomes" id="UP001165289"/>
    </source>
</evidence>
<evidence type="ECO:0000256" key="4">
    <source>
        <dbReference type="ARBA" id="ARBA00013182"/>
    </source>
</evidence>
<dbReference type="InterPro" id="IPR042157">
    <property type="entry name" value="HOT"/>
</dbReference>
<accession>A0AAV7K3W8</accession>
<comment type="catalytic activity">
    <reaction evidence="1">
        <text>(S)-3-hydroxybutanoate + 2-oxoglutarate = (R)-2-hydroxyglutarate + acetoacetate</text>
        <dbReference type="Rhea" id="RHEA:23048"/>
        <dbReference type="ChEBI" id="CHEBI:11047"/>
        <dbReference type="ChEBI" id="CHEBI:13705"/>
        <dbReference type="ChEBI" id="CHEBI:15801"/>
        <dbReference type="ChEBI" id="CHEBI:16810"/>
        <dbReference type="EC" id="1.1.99.24"/>
    </reaction>
</comment>
<dbReference type="EC" id="1.1.99.24" evidence="4"/>
<dbReference type="PANTHER" id="PTHR11496">
    <property type="entry name" value="ALCOHOL DEHYDROGENASE"/>
    <property type="match status" value="1"/>
</dbReference>
<dbReference type="PANTHER" id="PTHR11496:SF83">
    <property type="entry name" value="HYDROXYACID-OXOACID TRANSHYDROGENASE, MITOCHONDRIAL"/>
    <property type="match status" value="1"/>
</dbReference>
<dbReference type="InterPro" id="IPR039697">
    <property type="entry name" value="Alcohol_dehydrogenase_Fe"/>
</dbReference>
<evidence type="ECO:0000313" key="11">
    <source>
        <dbReference type="EMBL" id="KAI6655937.1"/>
    </source>
</evidence>
<dbReference type="EMBL" id="JAKMXF010000166">
    <property type="protein sequence ID" value="KAI6655937.1"/>
    <property type="molecule type" value="Genomic_DNA"/>
</dbReference>
<feature type="domain" description="Alcohol dehydrogenase iron-type/glycerol dehydrogenase GldA" evidence="9">
    <location>
        <begin position="68"/>
        <end position="240"/>
    </location>
</feature>
<dbReference type="InterPro" id="IPR018211">
    <property type="entry name" value="ADH_Fe_CS"/>
</dbReference>
<evidence type="ECO:0000256" key="7">
    <source>
        <dbReference type="ARBA" id="ARBA00023128"/>
    </source>
</evidence>
<comment type="caution">
    <text evidence="11">The sequence shown here is derived from an EMBL/GenBank/DDBJ whole genome shotgun (WGS) entry which is preliminary data.</text>
</comment>
<dbReference type="InterPro" id="IPR001670">
    <property type="entry name" value="ADH_Fe/GldA"/>
</dbReference>
<evidence type="ECO:0000256" key="5">
    <source>
        <dbReference type="ARBA" id="ARBA00022946"/>
    </source>
</evidence>
<dbReference type="GO" id="GO:0046872">
    <property type="term" value="F:metal ion binding"/>
    <property type="evidence" value="ECO:0007669"/>
    <property type="project" value="InterPro"/>
</dbReference>
<keyword evidence="7" id="KW-0496">Mitochondrion</keyword>
<dbReference type="CDD" id="cd08190">
    <property type="entry name" value="HOT"/>
    <property type="match status" value="1"/>
</dbReference>
<protein>
    <recommendedName>
        <fullName evidence="4">hydroxyacid-oxoacid transhydrogenase</fullName>
        <ecNumber evidence="4">1.1.99.24</ecNumber>
    </recommendedName>
</protein>
<dbReference type="FunFam" id="3.40.50.1970:FF:000003">
    <property type="entry name" value="Alcohol dehydrogenase, iron-containing"/>
    <property type="match status" value="1"/>
</dbReference>
<dbReference type="GO" id="GO:0005739">
    <property type="term" value="C:mitochondrion"/>
    <property type="evidence" value="ECO:0007669"/>
    <property type="project" value="UniProtKB-SubCell"/>
</dbReference>
<reference evidence="11 12" key="1">
    <citation type="journal article" date="2023" name="BMC Biol.">
        <title>The compact genome of the sponge Oopsacas minuta (Hexactinellida) is lacking key metazoan core genes.</title>
        <authorList>
            <person name="Santini S."/>
            <person name="Schenkelaars Q."/>
            <person name="Jourda C."/>
            <person name="Duchesne M."/>
            <person name="Belahbib H."/>
            <person name="Rocher C."/>
            <person name="Selva M."/>
            <person name="Riesgo A."/>
            <person name="Vervoort M."/>
            <person name="Leys S.P."/>
            <person name="Kodjabachian L."/>
            <person name="Le Bivic A."/>
            <person name="Borchiellini C."/>
            <person name="Claverie J.M."/>
            <person name="Renard E."/>
        </authorList>
    </citation>
    <scope>NUCLEOTIDE SEQUENCE [LARGE SCALE GENOMIC DNA]</scope>
    <source>
        <strain evidence="11">SPO-2</strain>
    </source>
</reference>
<dbReference type="GO" id="GO:0004022">
    <property type="term" value="F:alcohol dehydrogenase (NAD+) activity"/>
    <property type="evidence" value="ECO:0007669"/>
    <property type="project" value="InterPro"/>
</dbReference>
<dbReference type="Proteomes" id="UP001165289">
    <property type="component" value="Unassembled WGS sequence"/>
</dbReference>
<evidence type="ECO:0000256" key="6">
    <source>
        <dbReference type="ARBA" id="ARBA00023002"/>
    </source>
</evidence>
<dbReference type="Pfam" id="PF00465">
    <property type="entry name" value="Fe-ADH"/>
    <property type="match status" value="1"/>
</dbReference>
<gene>
    <name evidence="11" type="ORF">LOD99_1671</name>
</gene>
<dbReference type="Gene3D" id="1.20.1090.10">
    <property type="entry name" value="Dehydroquinate synthase-like - alpha domain"/>
    <property type="match status" value="1"/>
</dbReference>
<proteinExistence type="inferred from homology"/>
<sequence length="483" mass="52820">MKRGINILRTRSRIELINDTLRAIAGNSCRCPAHSPGLSNSSLSPQHRHVSSSDNISTDYAYEVASSNVRIGRGATREVGKDLVNRGVKRVMLFTDKNLMLQTPFSATEKALRDENIEFDVFSEVRVEPTDYSFKEAIDRAQLGQYEGFVAVGGGSVMDTAKVARLFDMYPEKDFLDFVNQPIGKGEPILRQLKPLICIPTTSGTGSETTGMAIFDLKSMNAKTGFSNRALCPTLAIVDPLNTLSMPKNVAIYSGLDVLCHACESYTAIPYYKRSPVPVNPMLRPAHQGRNPISDIWAVEALKLINKYFLRSVDTIEDEEASAQMSFASVLGGIGFGNAGVHLCHAISYAISGSVRKFCPPGYSPDHPIIPHGLSVIMTAPAVFNEIGYVEPDRCIQLAGLLGARINNIKTEDAGRCLSDHLCKLMNKLDIPNGLSALGFSPEDIPMLVKKTLPQERLTKLSSNPVTPSLLESIIHKSMNVYN</sequence>
<evidence type="ECO:0000256" key="3">
    <source>
        <dbReference type="ARBA" id="ARBA00010005"/>
    </source>
</evidence>
<dbReference type="Gene3D" id="3.40.50.1970">
    <property type="match status" value="1"/>
</dbReference>
<comment type="subcellular location">
    <subcellularLocation>
        <location evidence="2">Mitochondrion</location>
    </subcellularLocation>
</comment>